<name>A0A8J5G3D3_ZINOF</name>
<dbReference type="Proteomes" id="UP000734854">
    <property type="component" value="Unassembled WGS sequence"/>
</dbReference>
<sequence length="100" mass="11290">MQEVQQLGAESDKICSVLMEIMKDTKEKLIIAMENEQSRDEQLEEASTSGAKVIHSPLKVRAKGAIQKERAAKLLNAHPCGFKSRHTNKLDSEFQLFTIY</sequence>
<evidence type="ECO:0000313" key="1">
    <source>
        <dbReference type="EMBL" id="KAG6495538.1"/>
    </source>
</evidence>
<comment type="caution">
    <text evidence="1">The sequence shown here is derived from an EMBL/GenBank/DDBJ whole genome shotgun (WGS) entry which is preliminary data.</text>
</comment>
<keyword evidence="2" id="KW-1185">Reference proteome</keyword>
<dbReference type="EMBL" id="JACMSC010000012">
    <property type="protein sequence ID" value="KAG6495538.1"/>
    <property type="molecule type" value="Genomic_DNA"/>
</dbReference>
<proteinExistence type="predicted"/>
<reference evidence="1 2" key="1">
    <citation type="submission" date="2020-08" db="EMBL/GenBank/DDBJ databases">
        <title>Plant Genome Project.</title>
        <authorList>
            <person name="Zhang R.-G."/>
        </authorList>
    </citation>
    <scope>NUCLEOTIDE SEQUENCE [LARGE SCALE GENOMIC DNA]</scope>
    <source>
        <tissue evidence="1">Rhizome</tissue>
    </source>
</reference>
<organism evidence="1 2">
    <name type="scientific">Zingiber officinale</name>
    <name type="common">Ginger</name>
    <name type="synonym">Amomum zingiber</name>
    <dbReference type="NCBI Taxonomy" id="94328"/>
    <lineage>
        <taxon>Eukaryota</taxon>
        <taxon>Viridiplantae</taxon>
        <taxon>Streptophyta</taxon>
        <taxon>Embryophyta</taxon>
        <taxon>Tracheophyta</taxon>
        <taxon>Spermatophyta</taxon>
        <taxon>Magnoliopsida</taxon>
        <taxon>Liliopsida</taxon>
        <taxon>Zingiberales</taxon>
        <taxon>Zingiberaceae</taxon>
        <taxon>Zingiber</taxon>
    </lineage>
</organism>
<protein>
    <submittedName>
        <fullName evidence="1">Uncharacterized protein</fullName>
    </submittedName>
</protein>
<dbReference type="AlphaFoldDB" id="A0A8J5G3D3"/>
<evidence type="ECO:0000313" key="2">
    <source>
        <dbReference type="Proteomes" id="UP000734854"/>
    </source>
</evidence>
<gene>
    <name evidence="1" type="ORF">ZIOFF_043364</name>
</gene>
<accession>A0A8J5G3D3</accession>